<gene>
    <name evidence="1" type="ORF">Tci_494684</name>
</gene>
<sequence length="223" mass="25364">EKGYVFVEIVKLCDAMLERVLKEVKLEIFETGFWKKASLLVWGSLMYEKKTKKKVVGFKGLHEVTDAQKGYSEWNLHGEGSTTSSSGLNNEQEKIFDHDIDGFNPFKTMNVAHSIWLVVLIPYNLPPWLVMKQPNFIFSLIIPGLGGPRNKIDVYMKPLIKELLELWKDGIETFDASVKQNFMLRAAIHSMIFDFPGYENGVTCGIEDGFRLTIDGVVTLDPL</sequence>
<feature type="non-terminal residue" evidence="1">
    <location>
        <position position="1"/>
    </location>
</feature>
<accession>A0A699I3A7</accession>
<organism evidence="1">
    <name type="scientific">Tanacetum cinerariifolium</name>
    <name type="common">Dalmatian daisy</name>
    <name type="synonym">Chrysanthemum cinerariifolium</name>
    <dbReference type="NCBI Taxonomy" id="118510"/>
    <lineage>
        <taxon>Eukaryota</taxon>
        <taxon>Viridiplantae</taxon>
        <taxon>Streptophyta</taxon>
        <taxon>Embryophyta</taxon>
        <taxon>Tracheophyta</taxon>
        <taxon>Spermatophyta</taxon>
        <taxon>Magnoliopsida</taxon>
        <taxon>eudicotyledons</taxon>
        <taxon>Gunneridae</taxon>
        <taxon>Pentapetalae</taxon>
        <taxon>asterids</taxon>
        <taxon>campanulids</taxon>
        <taxon>Asterales</taxon>
        <taxon>Asteraceae</taxon>
        <taxon>Asteroideae</taxon>
        <taxon>Anthemideae</taxon>
        <taxon>Anthemidinae</taxon>
        <taxon>Tanacetum</taxon>
    </lineage>
</organism>
<dbReference type="Pfam" id="PF02992">
    <property type="entry name" value="Transposase_21"/>
    <property type="match status" value="1"/>
</dbReference>
<comment type="caution">
    <text evidence="1">The sequence shown here is derived from an EMBL/GenBank/DDBJ whole genome shotgun (WGS) entry which is preliminary data.</text>
</comment>
<protein>
    <submittedName>
        <fullName evidence="1">Uncharacterized protein</fullName>
    </submittedName>
</protein>
<name>A0A699I3A7_TANCI</name>
<dbReference type="EMBL" id="BKCJ010254531">
    <property type="protein sequence ID" value="GEZ22711.1"/>
    <property type="molecule type" value="Genomic_DNA"/>
</dbReference>
<reference evidence="1" key="1">
    <citation type="journal article" date="2019" name="Sci. Rep.">
        <title>Draft genome of Tanacetum cinerariifolium, the natural source of mosquito coil.</title>
        <authorList>
            <person name="Yamashiro T."/>
            <person name="Shiraishi A."/>
            <person name="Satake H."/>
            <person name="Nakayama K."/>
        </authorList>
    </citation>
    <scope>NUCLEOTIDE SEQUENCE</scope>
</reference>
<evidence type="ECO:0000313" key="1">
    <source>
        <dbReference type="EMBL" id="GEZ22711.1"/>
    </source>
</evidence>
<dbReference type="InterPro" id="IPR004242">
    <property type="entry name" value="Transposase_21"/>
</dbReference>
<dbReference type="AlphaFoldDB" id="A0A699I3A7"/>
<proteinExistence type="predicted"/>